<protein>
    <submittedName>
        <fullName evidence="2">Putative RNA-directed DNA polymerase, eukaryota, reverse transcriptase zinc-binding domain protein</fullName>
    </submittedName>
</protein>
<evidence type="ECO:0000313" key="2">
    <source>
        <dbReference type="EMBL" id="GEU39677.1"/>
    </source>
</evidence>
<sequence>MDVQCTGLQFTWNQKSKGRDGVLKKLDRILANLEFYDGFVGAHANFKPYRISDHSPAVLNIPTNVKAIRVSGFYMFQVVQNLKALKKPLRKLLYDKGNLHTNVSRLRADLDRVQSALDSDPFNAIPTQPIFIKQLRVVLAGAELMWLTVDDALNTVWVISDQEVKEAMFSMGNDKSSGPNGYTAAFFKEAWDTVRSDVTYAVREFFVNGRLLKEINHIIIALIPKVILKGFGFHDRVVAWIMECVATTSFSISINGSLHGHFKGKKGLRQGDPLSPYLFALVMEVLTLMLQRRVQDSNHFTYHRYFSKLDLINVCFADDLFLFSHGDVNSVMVIKEALDEFQCASGLIPSLPESTAYFCNILNFTKLAILQILPFEEGRLPVKYLGVPLVSSRLILGIARSLLKRWCPNGPLSTIVSTHDMFCGSFTLLSTVRDAIRNGSWLWPQEWTVKYRLLNNISVLVLVAGKRDCLEWRDGAGASAGQQVLVQVWSHLTRYAGMRSAGLSMQSIISYLIYLAKRKTTRSVIGKIVVAATAYFVWHDCNRRLFKGNKRLVQEIIKCTISSIRLKLLSCLFKKSNDGVLFARLWDLLK</sequence>
<dbReference type="Pfam" id="PF00078">
    <property type="entry name" value="RVT_1"/>
    <property type="match status" value="1"/>
</dbReference>
<dbReference type="EMBL" id="BKCJ010001205">
    <property type="protein sequence ID" value="GEU39677.1"/>
    <property type="molecule type" value="Genomic_DNA"/>
</dbReference>
<dbReference type="InterPro" id="IPR043502">
    <property type="entry name" value="DNA/RNA_pol_sf"/>
</dbReference>
<dbReference type="SUPFAM" id="SSF56672">
    <property type="entry name" value="DNA/RNA polymerases"/>
    <property type="match status" value="1"/>
</dbReference>
<comment type="caution">
    <text evidence="2">The sequence shown here is derived from an EMBL/GenBank/DDBJ whole genome shotgun (WGS) entry which is preliminary data.</text>
</comment>
<feature type="domain" description="Reverse transcriptase" evidence="1">
    <location>
        <begin position="234"/>
        <end position="388"/>
    </location>
</feature>
<name>A0A6L2JSZ7_TANCI</name>
<gene>
    <name evidence="2" type="ORF">Tci_011655</name>
</gene>
<organism evidence="2">
    <name type="scientific">Tanacetum cinerariifolium</name>
    <name type="common">Dalmatian daisy</name>
    <name type="synonym">Chrysanthemum cinerariifolium</name>
    <dbReference type="NCBI Taxonomy" id="118510"/>
    <lineage>
        <taxon>Eukaryota</taxon>
        <taxon>Viridiplantae</taxon>
        <taxon>Streptophyta</taxon>
        <taxon>Embryophyta</taxon>
        <taxon>Tracheophyta</taxon>
        <taxon>Spermatophyta</taxon>
        <taxon>Magnoliopsida</taxon>
        <taxon>eudicotyledons</taxon>
        <taxon>Gunneridae</taxon>
        <taxon>Pentapetalae</taxon>
        <taxon>asterids</taxon>
        <taxon>campanulids</taxon>
        <taxon>Asterales</taxon>
        <taxon>Asteraceae</taxon>
        <taxon>Asteroideae</taxon>
        <taxon>Anthemideae</taxon>
        <taxon>Anthemidinae</taxon>
        <taxon>Tanacetum</taxon>
    </lineage>
</organism>
<keyword evidence="2" id="KW-0808">Transferase</keyword>
<reference evidence="2" key="1">
    <citation type="journal article" date="2019" name="Sci. Rep.">
        <title>Draft genome of Tanacetum cinerariifolium, the natural source of mosquito coil.</title>
        <authorList>
            <person name="Yamashiro T."/>
            <person name="Shiraishi A."/>
            <person name="Satake H."/>
            <person name="Nakayama K."/>
        </authorList>
    </citation>
    <scope>NUCLEOTIDE SEQUENCE</scope>
</reference>
<keyword evidence="2" id="KW-0548">Nucleotidyltransferase</keyword>
<dbReference type="PANTHER" id="PTHR33116">
    <property type="entry name" value="REVERSE TRANSCRIPTASE ZINC-BINDING DOMAIN-CONTAINING PROTEIN-RELATED-RELATED"/>
    <property type="match status" value="1"/>
</dbReference>
<dbReference type="PANTHER" id="PTHR33116:SF84">
    <property type="entry name" value="RNA-DIRECTED DNA POLYMERASE"/>
    <property type="match status" value="1"/>
</dbReference>
<dbReference type="InterPro" id="IPR000477">
    <property type="entry name" value="RT_dom"/>
</dbReference>
<dbReference type="GO" id="GO:0003964">
    <property type="term" value="F:RNA-directed DNA polymerase activity"/>
    <property type="evidence" value="ECO:0007669"/>
    <property type="project" value="UniProtKB-KW"/>
</dbReference>
<dbReference type="AlphaFoldDB" id="A0A6L2JSZ7"/>
<evidence type="ECO:0000259" key="1">
    <source>
        <dbReference type="Pfam" id="PF00078"/>
    </source>
</evidence>
<accession>A0A6L2JSZ7</accession>
<keyword evidence="2" id="KW-0695">RNA-directed DNA polymerase</keyword>
<proteinExistence type="predicted"/>